<dbReference type="InterPro" id="IPR029098">
    <property type="entry name" value="Acetyltransf_C"/>
</dbReference>
<keyword evidence="1" id="KW-0444">Lipid biosynthesis</keyword>
<dbReference type="Gene3D" id="2.160.10.10">
    <property type="entry name" value="Hexapeptide repeat proteins"/>
    <property type="match status" value="1"/>
</dbReference>
<evidence type="ECO:0000313" key="7">
    <source>
        <dbReference type="EMBL" id="QEH33649.1"/>
    </source>
</evidence>
<evidence type="ECO:0000313" key="8">
    <source>
        <dbReference type="Proteomes" id="UP000324233"/>
    </source>
</evidence>
<dbReference type="PANTHER" id="PTHR43480">
    <property type="entry name" value="ACYL-[ACYL-CARRIER-PROTEIN]--UDP-N-ACETYLGLUCOSAMINE O-ACYLTRANSFERASE"/>
    <property type="match status" value="1"/>
</dbReference>
<dbReference type="AlphaFoldDB" id="A0A5B9W078"/>
<dbReference type="NCBIfam" id="NF003657">
    <property type="entry name" value="PRK05289.1"/>
    <property type="match status" value="1"/>
</dbReference>
<dbReference type="Gene3D" id="1.20.1180.10">
    <property type="entry name" value="Udp N-acetylglucosamine O-acyltransferase, C-terminal domain"/>
    <property type="match status" value="1"/>
</dbReference>
<organism evidence="7 8">
    <name type="scientific">Aquisphaera giovannonii</name>
    <dbReference type="NCBI Taxonomy" id="406548"/>
    <lineage>
        <taxon>Bacteria</taxon>
        <taxon>Pseudomonadati</taxon>
        <taxon>Planctomycetota</taxon>
        <taxon>Planctomycetia</taxon>
        <taxon>Isosphaerales</taxon>
        <taxon>Isosphaeraceae</taxon>
        <taxon>Aquisphaera</taxon>
    </lineage>
</organism>
<evidence type="ECO:0000256" key="1">
    <source>
        <dbReference type="ARBA" id="ARBA00022516"/>
    </source>
</evidence>
<name>A0A5B9W078_9BACT</name>
<dbReference type="InterPro" id="IPR010137">
    <property type="entry name" value="Lipid_A_LpxA"/>
</dbReference>
<evidence type="ECO:0000256" key="3">
    <source>
        <dbReference type="ARBA" id="ARBA00022679"/>
    </source>
</evidence>
<dbReference type="EC" id="2.3.1.129" evidence="7"/>
<keyword evidence="8" id="KW-1185">Reference proteome</keyword>
<dbReference type="GO" id="GO:0016020">
    <property type="term" value="C:membrane"/>
    <property type="evidence" value="ECO:0007669"/>
    <property type="project" value="GOC"/>
</dbReference>
<dbReference type="GO" id="GO:0009245">
    <property type="term" value="P:lipid A biosynthetic process"/>
    <property type="evidence" value="ECO:0007669"/>
    <property type="project" value="UniProtKB-KW"/>
</dbReference>
<dbReference type="InterPro" id="IPR037157">
    <property type="entry name" value="Acetyltransf_C_sf"/>
</dbReference>
<dbReference type="PIRSF" id="PIRSF000456">
    <property type="entry name" value="UDP-GlcNAc_acltr"/>
    <property type="match status" value="1"/>
</dbReference>
<dbReference type="InterPro" id="IPR001451">
    <property type="entry name" value="Hexapep"/>
</dbReference>
<sequence length="274" mass="29481">MSLTYSEQIHSTAIIDPDAILAPDVQVGPYAVIEGPVQIGPGCIISAHACLTGPLVMGRDNLIGHGAVLGKSPQHRGYRDEPTSLEIGDSNVIREFVTIHRGTVQGRGVTTIGDRNMLMVGAHLGHDSQVGNGCTIVNNALVAGHVRLEDDCILSGHTAVQQRVRVGRLAMLGGLGASSKDIPPFILQQGYNCVTGLNLVGMRRAGFSSESINAMRQVFRILYREGRPLSGALERIEGDFGHIDEVKEFVDFIRGSKIGINPARSQDRESFDIH</sequence>
<dbReference type="Proteomes" id="UP000324233">
    <property type="component" value="Chromosome"/>
</dbReference>
<dbReference type="OrthoDB" id="9807278at2"/>
<reference evidence="7 8" key="1">
    <citation type="submission" date="2019-08" db="EMBL/GenBank/DDBJ databases">
        <title>Deep-cultivation of Planctomycetes and their phenomic and genomic characterization uncovers novel biology.</title>
        <authorList>
            <person name="Wiegand S."/>
            <person name="Jogler M."/>
            <person name="Boedeker C."/>
            <person name="Pinto D."/>
            <person name="Vollmers J."/>
            <person name="Rivas-Marin E."/>
            <person name="Kohn T."/>
            <person name="Peeters S.H."/>
            <person name="Heuer A."/>
            <person name="Rast P."/>
            <person name="Oberbeckmann S."/>
            <person name="Bunk B."/>
            <person name="Jeske O."/>
            <person name="Meyerdierks A."/>
            <person name="Storesund J.E."/>
            <person name="Kallscheuer N."/>
            <person name="Luecker S."/>
            <person name="Lage O.M."/>
            <person name="Pohl T."/>
            <person name="Merkel B.J."/>
            <person name="Hornburger P."/>
            <person name="Mueller R.-W."/>
            <person name="Bruemmer F."/>
            <person name="Labrenz M."/>
            <person name="Spormann A.M."/>
            <person name="Op den Camp H."/>
            <person name="Overmann J."/>
            <person name="Amann R."/>
            <person name="Jetten M.S.M."/>
            <person name="Mascher T."/>
            <person name="Medema M.H."/>
            <person name="Devos D.P."/>
            <person name="Kaster A.-K."/>
            <person name="Ovreas L."/>
            <person name="Rohde M."/>
            <person name="Galperin M.Y."/>
            <person name="Jogler C."/>
        </authorList>
    </citation>
    <scope>NUCLEOTIDE SEQUENCE [LARGE SCALE GENOMIC DNA]</scope>
    <source>
        <strain evidence="7 8">OJF2</strain>
    </source>
</reference>
<dbReference type="InterPro" id="IPR011004">
    <property type="entry name" value="Trimer_LpxA-like_sf"/>
</dbReference>
<keyword evidence="2" id="KW-0441">Lipid A biosynthesis</keyword>
<dbReference type="SUPFAM" id="SSF51161">
    <property type="entry name" value="Trimeric LpxA-like enzymes"/>
    <property type="match status" value="1"/>
</dbReference>
<keyword evidence="4" id="KW-0443">Lipid metabolism</keyword>
<dbReference type="Pfam" id="PF13720">
    <property type="entry name" value="Acetyltransf_11"/>
    <property type="match status" value="1"/>
</dbReference>
<proteinExistence type="predicted"/>
<dbReference type="KEGG" id="agv:OJF2_21530"/>
<dbReference type="PANTHER" id="PTHR43480:SF1">
    <property type="entry name" value="ACYL-[ACYL-CARRIER-PROTEIN]--UDP-N-ACETYLGLUCOSAMINE O-ACYLTRANSFERASE, MITOCHONDRIAL-RELATED"/>
    <property type="match status" value="1"/>
</dbReference>
<dbReference type="EMBL" id="CP042997">
    <property type="protein sequence ID" value="QEH33649.1"/>
    <property type="molecule type" value="Genomic_DNA"/>
</dbReference>
<gene>
    <name evidence="7" type="primary">lpxA_1</name>
    <name evidence="7" type="ORF">OJF2_21530</name>
</gene>
<feature type="domain" description="UDP N-acetylglucosamine O-acyltransferase C-terminal" evidence="6">
    <location>
        <begin position="181"/>
        <end position="260"/>
    </location>
</feature>
<dbReference type="CDD" id="cd03351">
    <property type="entry name" value="LbH_UDP-GlcNAc_AT"/>
    <property type="match status" value="1"/>
</dbReference>
<dbReference type="Pfam" id="PF00132">
    <property type="entry name" value="Hexapep"/>
    <property type="match status" value="2"/>
</dbReference>
<keyword evidence="3 7" id="KW-0808">Transferase</keyword>
<dbReference type="NCBIfam" id="TIGR01852">
    <property type="entry name" value="lipid_A_lpxA"/>
    <property type="match status" value="1"/>
</dbReference>
<dbReference type="GO" id="GO:0008780">
    <property type="term" value="F:acyl-[acyl-carrier-protein]-UDP-N-acetylglucosamine O-acyltransferase activity"/>
    <property type="evidence" value="ECO:0007669"/>
    <property type="project" value="UniProtKB-EC"/>
</dbReference>
<accession>A0A5B9W078</accession>
<evidence type="ECO:0000259" key="6">
    <source>
        <dbReference type="Pfam" id="PF13720"/>
    </source>
</evidence>
<evidence type="ECO:0000256" key="4">
    <source>
        <dbReference type="ARBA" id="ARBA00023098"/>
    </source>
</evidence>
<evidence type="ECO:0000256" key="2">
    <source>
        <dbReference type="ARBA" id="ARBA00022556"/>
    </source>
</evidence>
<evidence type="ECO:0000256" key="5">
    <source>
        <dbReference type="ARBA" id="ARBA00023315"/>
    </source>
</evidence>
<keyword evidence="5 7" id="KW-0012">Acyltransferase</keyword>
<protein>
    <submittedName>
        <fullName evidence="7">Acyl-[acyl-carrier-protein]--UDP-N-acetylglucosamine O-acyltransferase</fullName>
        <ecNumber evidence="7">2.3.1.129</ecNumber>
    </submittedName>
</protein>
<dbReference type="RefSeq" id="WP_148593671.1">
    <property type="nucleotide sequence ID" value="NZ_CP042997.1"/>
</dbReference>